<feature type="transmembrane region" description="Helical" evidence="1">
    <location>
        <begin position="28"/>
        <end position="44"/>
    </location>
</feature>
<keyword evidence="1" id="KW-0472">Membrane</keyword>
<proteinExistence type="predicted"/>
<name>A0A1V9GBU8_9BACT</name>
<protein>
    <recommendedName>
        <fullName evidence="4">Gliding motility lipoprotein GldH</fullName>
    </recommendedName>
</protein>
<dbReference type="NCBIfam" id="TIGR03511">
    <property type="entry name" value="GldH_lipo"/>
    <property type="match status" value="1"/>
</dbReference>
<dbReference type="OrthoDB" id="982482at2"/>
<keyword evidence="3" id="KW-1185">Reference proteome</keyword>
<accession>A0A1V9GBU8</accession>
<dbReference type="InterPro" id="IPR020018">
    <property type="entry name" value="Motility-assoc_lipoprot_GldH"/>
</dbReference>
<dbReference type="STRING" id="550983.A4R26_10635"/>
<dbReference type="EMBL" id="LWBP01000002">
    <property type="protein sequence ID" value="OQP67948.1"/>
    <property type="molecule type" value="Genomic_DNA"/>
</dbReference>
<evidence type="ECO:0000256" key="1">
    <source>
        <dbReference type="SAM" id="Phobius"/>
    </source>
</evidence>
<evidence type="ECO:0000313" key="2">
    <source>
        <dbReference type="EMBL" id="OQP67948.1"/>
    </source>
</evidence>
<reference evidence="3" key="1">
    <citation type="submission" date="2016-04" db="EMBL/GenBank/DDBJ databases">
        <authorList>
            <person name="Chen L."/>
            <person name="Zhuang W."/>
            <person name="Wang G."/>
        </authorList>
    </citation>
    <scope>NUCLEOTIDE SEQUENCE [LARGE SCALE GENOMIC DNA]</scope>
    <source>
        <strain evidence="3">208</strain>
    </source>
</reference>
<dbReference type="Proteomes" id="UP000192276">
    <property type="component" value="Unassembled WGS sequence"/>
</dbReference>
<gene>
    <name evidence="2" type="ORF">A4R26_10635</name>
</gene>
<keyword evidence="1" id="KW-0812">Transmembrane</keyword>
<organism evidence="2 3">
    <name type="scientific">Niastella populi</name>
    <dbReference type="NCBI Taxonomy" id="550983"/>
    <lineage>
        <taxon>Bacteria</taxon>
        <taxon>Pseudomonadati</taxon>
        <taxon>Bacteroidota</taxon>
        <taxon>Chitinophagia</taxon>
        <taxon>Chitinophagales</taxon>
        <taxon>Chitinophagaceae</taxon>
        <taxon>Niastella</taxon>
    </lineage>
</organism>
<evidence type="ECO:0000313" key="3">
    <source>
        <dbReference type="Proteomes" id="UP000192276"/>
    </source>
</evidence>
<evidence type="ECO:0008006" key="4">
    <source>
        <dbReference type="Google" id="ProtNLM"/>
    </source>
</evidence>
<comment type="caution">
    <text evidence="2">The sequence shown here is derived from an EMBL/GenBank/DDBJ whole genome shotgun (WGS) entry which is preliminary data.</text>
</comment>
<dbReference type="AlphaFoldDB" id="A0A1V9GBU8"/>
<keyword evidence="1" id="KW-1133">Transmembrane helix</keyword>
<dbReference type="Pfam" id="PF14109">
    <property type="entry name" value="GldH_lipo"/>
    <property type="match status" value="1"/>
</dbReference>
<sequence length="186" mass="21615">MHDEPWPIPCFFYLDPYLCKKFRLKKGILNYISFFVLLTSYLVLPSCGTVDVFEKNATIPKQVWKSSFKPEITFTIAPNDTARYNIFIVIRHTDAYRYKNIWLNVQTESPGGVVNNQPLNLQLATDNKGWLGSGMDDIFEHRILITNPHDPQRLSPGVYRFKLENIMREDPLKHVMNVGIRLEKAP</sequence>